<dbReference type="Gene3D" id="3.30.56.110">
    <property type="entry name" value="Protein of unknown function DUF2237"/>
    <property type="match status" value="1"/>
</dbReference>
<comment type="caution">
    <text evidence="2">The sequence shown here is derived from an EMBL/GenBank/DDBJ whole genome shotgun (WGS) entry which is preliminary data.</text>
</comment>
<dbReference type="EMBL" id="CAKKNE010000002">
    <property type="protein sequence ID" value="CAH0369089.1"/>
    <property type="molecule type" value="Genomic_DNA"/>
</dbReference>
<accession>A0A8J2SJC9</accession>
<sequence length="173" mass="19067">MTVKTLILLALSVSAQRSRLDVHTENDNDTRSDRYLNVYGAPLKKCSGPGMALTGFTREGTCTDRVDDAGSHHICIEMDSVDGGNFCEVTGQPNWCDDYMQCDGKRGLCPVQHWCVCEWAFASYITRAGGCDKIQSIDCETTNRWAYLHYKQKGASEALACLESRCGLGGTSY</sequence>
<proteinExistence type="predicted"/>
<dbReference type="Pfam" id="PF09996">
    <property type="entry name" value="DUF2237"/>
    <property type="match status" value="1"/>
</dbReference>
<dbReference type="AlphaFoldDB" id="A0A8J2SJC9"/>
<feature type="chain" id="PRO_5035208586" evidence="1">
    <location>
        <begin position="16"/>
        <end position="173"/>
    </location>
</feature>
<gene>
    <name evidence="2" type="ORF">PECAL_2P21970</name>
</gene>
<feature type="signal peptide" evidence="1">
    <location>
        <begin position="1"/>
        <end position="15"/>
    </location>
</feature>
<evidence type="ECO:0000256" key="1">
    <source>
        <dbReference type="SAM" id="SignalP"/>
    </source>
</evidence>
<dbReference type="InterPro" id="IPR018714">
    <property type="entry name" value="DUF2237"/>
</dbReference>
<reference evidence="2" key="1">
    <citation type="submission" date="2021-11" db="EMBL/GenBank/DDBJ databases">
        <authorList>
            <consortium name="Genoscope - CEA"/>
            <person name="William W."/>
        </authorList>
    </citation>
    <scope>NUCLEOTIDE SEQUENCE</scope>
</reference>
<keyword evidence="1" id="KW-0732">Signal</keyword>
<name>A0A8J2SJC9_9STRA</name>
<evidence type="ECO:0000313" key="2">
    <source>
        <dbReference type="EMBL" id="CAH0369089.1"/>
    </source>
</evidence>
<organism evidence="2 3">
    <name type="scientific">Pelagomonas calceolata</name>
    <dbReference type="NCBI Taxonomy" id="35677"/>
    <lineage>
        <taxon>Eukaryota</taxon>
        <taxon>Sar</taxon>
        <taxon>Stramenopiles</taxon>
        <taxon>Ochrophyta</taxon>
        <taxon>Pelagophyceae</taxon>
        <taxon>Pelagomonadales</taxon>
        <taxon>Pelagomonadaceae</taxon>
        <taxon>Pelagomonas</taxon>
    </lineage>
</organism>
<dbReference type="OrthoDB" id="10260965at2759"/>
<dbReference type="Proteomes" id="UP000789595">
    <property type="component" value="Unassembled WGS sequence"/>
</dbReference>
<protein>
    <submittedName>
        <fullName evidence="2">Uncharacterized protein</fullName>
    </submittedName>
</protein>
<evidence type="ECO:0000313" key="3">
    <source>
        <dbReference type="Proteomes" id="UP000789595"/>
    </source>
</evidence>
<keyword evidence="3" id="KW-1185">Reference proteome</keyword>